<evidence type="ECO:0000259" key="2">
    <source>
        <dbReference type="Pfam" id="PF23270"/>
    </source>
</evidence>
<feature type="transmembrane region" description="Helical" evidence="1">
    <location>
        <begin position="25"/>
        <end position="46"/>
    </location>
</feature>
<dbReference type="Pfam" id="PF23270">
    <property type="entry name" value="HAD_RAM2_N"/>
    <property type="match status" value="1"/>
</dbReference>
<evidence type="ECO:0000256" key="1">
    <source>
        <dbReference type="SAM" id="Phobius"/>
    </source>
</evidence>
<keyword evidence="1" id="KW-0472">Membrane</keyword>
<dbReference type="AlphaFoldDB" id="A0A8T2VC12"/>
<comment type="caution">
    <text evidence="3">The sequence shown here is derived from an EMBL/GenBank/DDBJ whole genome shotgun (WGS) entry which is preliminary data.</text>
</comment>
<dbReference type="Proteomes" id="UP000825935">
    <property type="component" value="Chromosome 2"/>
</dbReference>
<accession>A0A8T2VC12</accession>
<evidence type="ECO:0000313" key="3">
    <source>
        <dbReference type="EMBL" id="KAH7443516.1"/>
    </source>
</evidence>
<feature type="domain" description="Glycerol-3-phosphate acyltransferase RAM2/GPAT1-8 HAD-like" evidence="2">
    <location>
        <begin position="8"/>
        <end position="51"/>
    </location>
</feature>
<reference evidence="3" key="1">
    <citation type="submission" date="2021-08" db="EMBL/GenBank/DDBJ databases">
        <title>WGS assembly of Ceratopteris richardii.</title>
        <authorList>
            <person name="Marchant D.B."/>
            <person name="Chen G."/>
            <person name="Jenkins J."/>
            <person name="Shu S."/>
            <person name="Leebens-Mack J."/>
            <person name="Grimwood J."/>
            <person name="Schmutz J."/>
            <person name="Soltis P."/>
            <person name="Soltis D."/>
            <person name="Chen Z.-H."/>
        </authorList>
    </citation>
    <scope>NUCLEOTIDE SEQUENCE</scope>
    <source>
        <strain evidence="3">Whitten #5841</strain>
        <tissue evidence="3">Leaf</tissue>
    </source>
</reference>
<name>A0A8T2VC12_CERRI</name>
<gene>
    <name evidence="3" type="ORF">KP509_02G038200</name>
</gene>
<dbReference type="InterPro" id="IPR056462">
    <property type="entry name" value="HAD_RAM2/GPAT1-8"/>
</dbReference>
<organism evidence="3 4">
    <name type="scientific">Ceratopteris richardii</name>
    <name type="common">Triangle waterfern</name>
    <dbReference type="NCBI Taxonomy" id="49495"/>
    <lineage>
        <taxon>Eukaryota</taxon>
        <taxon>Viridiplantae</taxon>
        <taxon>Streptophyta</taxon>
        <taxon>Embryophyta</taxon>
        <taxon>Tracheophyta</taxon>
        <taxon>Polypodiopsida</taxon>
        <taxon>Polypodiidae</taxon>
        <taxon>Polypodiales</taxon>
        <taxon>Pteridineae</taxon>
        <taxon>Pteridaceae</taxon>
        <taxon>Parkerioideae</taxon>
        <taxon>Ceratopteris</taxon>
    </lineage>
</organism>
<keyword evidence="4" id="KW-1185">Reference proteome</keyword>
<keyword evidence="1" id="KW-1133">Transmembrane helix</keyword>
<proteinExistence type="predicted"/>
<sequence>MERSATQVATELEGWLLRDMGPFPYFFLVAMEAGSLIFAIAVLLAFPIAATSVASKPAQATNS</sequence>
<evidence type="ECO:0000313" key="4">
    <source>
        <dbReference type="Proteomes" id="UP000825935"/>
    </source>
</evidence>
<dbReference type="EMBL" id="CM035407">
    <property type="protein sequence ID" value="KAH7443516.1"/>
    <property type="molecule type" value="Genomic_DNA"/>
</dbReference>
<protein>
    <recommendedName>
        <fullName evidence="2">Glycerol-3-phosphate acyltransferase RAM2/GPAT1-8 HAD-like domain-containing protein</fullName>
    </recommendedName>
</protein>
<keyword evidence="1" id="KW-0812">Transmembrane</keyword>